<dbReference type="EMBL" id="CP042912">
    <property type="protein sequence ID" value="QEG23288.1"/>
    <property type="molecule type" value="Genomic_DNA"/>
</dbReference>
<feature type="region of interest" description="Disordered" evidence="1">
    <location>
        <begin position="1"/>
        <end position="51"/>
    </location>
</feature>
<evidence type="ECO:0000259" key="2">
    <source>
        <dbReference type="Pfam" id="PF04316"/>
    </source>
</evidence>
<dbReference type="Pfam" id="PF04316">
    <property type="entry name" value="FlgM"/>
    <property type="match status" value="1"/>
</dbReference>
<reference evidence="3 4" key="1">
    <citation type="submission" date="2019-08" db="EMBL/GenBank/DDBJ databases">
        <title>Deep-cultivation of Planctomycetes and their phenomic and genomic characterization uncovers novel biology.</title>
        <authorList>
            <person name="Wiegand S."/>
            <person name="Jogler M."/>
            <person name="Boedeker C."/>
            <person name="Pinto D."/>
            <person name="Vollmers J."/>
            <person name="Rivas-Marin E."/>
            <person name="Kohn T."/>
            <person name="Peeters S.H."/>
            <person name="Heuer A."/>
            <person name="Rast P."/>
            <person name="Oberbeckmann S."/>
            <person name="Bunk B."/>
            <person name="Jeske O."/>
            <person name="Meyerdierks A."/>
            <person name="Storesund J.E."/>
            <person name="Kallscheuer N."/>
            <person name="Luecker S."/>
            <person name="Lage O.M."/>
            <person name="Pohl T."/>
            <person name="Merkel B.J."/>
            <person name="Hornburger P."/>
            <person name="Mueller R.-W."/>
            <person name="Bruemmer F."/>
            <person name="Labrenz M."/>
            <person name="Spormann A.M."/>
            <person name="Op den Camp H."/>
            <person name="Overmann J."/>
            <person name="Amann R."/>
            <person name="Jetten M.S.M."/>
            <person name="Mascher T."/>
            <person name="Medema M.H."/>
            <person name="Devos D.P."/>
            <person name="Kaster A.-K."/>
            <person name="Ovreas L."/>
            <person name="Rohde M."/>
            <person name="Galperin M.Y."/>
            <person name="Jogler C."/>
        </authorList>
    </citation>
    <scope>NUCLEOTIDE SEQUENCE [LARGE SCALE GENOMIC DNA]</scope>
    <source>
        <strain evidence="3 4">FC18</strain>
    </source>
</reference>
<keyword evidence="4" id="KW-1185">Reference proteome</keyword>
<accession>A0A5B9PA89</accession>
<dbReference type="SUPFAM" id="SSF101498">
    <property type="entry name" value="Anti-sigma factor FlgM"/>
    <property type="match status" value="1"/>
</dbReference>
<dbReference type="OrthoDB" id="280802at2"/>
<name>A0A5B9PA89_9BACT</name>
<sequence>MQIRPTSNVQSTSSVNLHANNATSSTDTNHSIPVDQVDISSEAQSITQTGTDFRSDRVNEIRAQISSGVYETPAKIDAAISRLLDEIA</sequence>
<feature type="domain" description="Anti-sigma-28 factor FlgM C-terminal" evidence="2">
    <location>
        <begin position="35"/>
        <end position="74"/>
    </location>
</feature>
<dbReference type="RefSeq" id="WP_075083422.1">
    <property type="nucleotide sequence ID" value="NZ_CP042912.1"/>
</dbReference>
<dbReference type="AlphaFoldDB" id="A0A5B9PA89"/>
<dbReference type="STRING" id="980251.GCA_001642875_00579"/>
<gene>
    <name evidence="3" type="ORF">MFFC18_31840</name>
</gene>
<proteinExistence type="predicted"/>
<evidence type="ECO:0000313" key="4">
    <source>
        <dbReference type="Proteomes" id="UP000322214"/>
    </source>
</evidence>
<organism evidence="3 4">
    <name type="scientific">Mariniblastus fucicola</name>
    <dbReference type="NCBI Taxonomy" id="980251"/>
    <lineage>
        <taxon>Bacteria</taxon>
        <taxon>Pseudomonadati</taxon>
        <taxon>Planctomycetota</taxon>
        <taxon>Planctomycetia</taxon>
        <taxon>Pirellulales</taxon>
        <taxon>Pirellulaceae</taxon>
        <taxon>Mariniblastus</taxon>
    </lineage>
</organism>
<feature type="compositionally biased region" description="Polar residues" evidence="1">
    <location>
        <begin position="1"/>
        <end position="31"/>
    </location>
</feature>
<dbReference type="Proteomes" id="UP000322214">
    <property type="component" value="Chromosome"/>
</dbReference>
<feature type="compositionally biased region" description="Polar residues" evidence="1">
    <location>
        <begin position="38"/>
        <end position="51"/>
    </location>
</feature>
<evidence type="ECO:0000313" key="3">
    <source>
        <dbReference type="EMBL" id="QEG23288.1"/>
    </source>
</evidence>
<dbReference type="InterPro" id="IPR035890">
    <property type="entry name" value="Anti-sigma-28_factor_FlgM_sf"/>
</dbReference>
<dbReference type="InterPro" id="IPR031316">
    <property type="entry name" value="FlgM_C"/>
</dbReference>
<protein>
    <submittedName>
        <fullName evidence="3">Anti-sigma-28 factor, FlgM</fullName>
    </submittedName>
</protein>
<evidence type="ECO:0000256" key="1">
    <source>
        <dbReference type="SAM" id="MobiDB-lite"/>
    </source>
</evidence>
<dbReference type="KEGG" id="mff:MFFC18_31840"/>